<dbReference type="GO" id="GO:0009253">
    <property type="term" value="P:peptidoglycan catabolic process"/>
    <property type="evidence" value="ECO:0007669"/>
    <property type="project" value="InterPro"/>
</dbReference>
<reference evidence="5 6" key="1">
    <citation type="submission" date="2024-05" db="EMBL/GenBank/DDBJ databases">
        <title>A high-quality chromosomal-level genome assembly of Topmouth culter (Culter alburnus).</title>
        <authorList>
            <person name="Zhao H."/>
        </authorList>
    </citation>
    <scope>NUCLEOTIDE SEQUENCE [LARGE SCALE GENOMIC DNA]</scope>
    <source>
        <strain evidence="5">CATC2023</strain>
        <tissue evidence="5">Muscle</tissue>
    </source>
</reference>
<dbReference type="Proteomes" id="UP001479290">
    <property type="component" value="Unassembled WGS sequence"/>
</dbReference>
<gene>
    <name evidence="5" type="ORF">ABG768_023731</name>
</gene>
<proteinExistence type="inferred from homology"/>
<dbReference type="InterPro" id="IPR036505">
    <property type="entry name" value="Amidase/PGRP_sf"/>
</dbReference>
<dbReference type="FunFam" id="3.40.80.10:FF:000001">
    <property type="entry name" value="Peptidoglycan recognition protein 1"/>
    <property type="match status" value="1"/>
</dbReference>
<dbReference type="SMART" id="SM00644">
    <property type="entry name" value="Ami_2"/>
    <property type="match status" value="1"/>
</dbReference>
<evidence type="ECO:0008006" key="7">
    <source>
        <dbReference type="Google" id="ProtNLM"/>
    </source>
</evidence>
<comment type="similarity">
    <text evidence="1">Belongs to the N-acetylmuramoyl-L-alanine amidase 2 family.</text>
</comment>
<dbReference type="GO" id="GO:0008270">
    <property type="term" value="F:zinc ion binding"/>
    <property type="evidence" value="ECO:0007669"/>
    <property type="project" value="InterPro"/>
</dbReference>
<evidence type="ECO:0000256" key="2">
    <source>
        <dbReference type="ARBA" id="ARBA00022859"/>
    </source>
</evidence>
<organism evidence="5 6">
    <name type="scientific">Culter alburnus</name>
    <name type="common">Topmouth culter</name>
    <dbReference type="NCBI Taxonomy" id="194366"/>
    <lineage>
        <taxon>Eukaryota</taxon>
        <taxon>Metazoa</taxon>
        <taxon>Chordata</taxon>
        <taxon>Craniata</taxon>
        <taxon>Vertebrata</taxon>
        <taxon>Euteleostomi</taxon>
        <taxon>Actinopterygii</taxon>
        <taxon>Neopterygii</taxon>
        <taxon>Teleostei</taxon>
        <taxon>Ostariophysi</taxon>
        <taxon>Cypriniformes</taxon>
        <taxon>Xenocyprididae</taxon>
        <taxon>Xenocypridinae</taxon>
        <taxon>Culter</taxon>
    </lineage>
</organism>
<dbReference type="Pfam" id="PF01510">
    <property type="entry name" value="Amidase_2"/>
    <property type="match status" value="1"/>
</dbReference>
<dbReference type="GO" id="GO:0002376">
    <property type="term" value="P:immune system process"/>
    <property type="evidence" value="ECO:0007669"/>
    <property type="project" value="UniProtKB-KW"/>
</dbReference>
<dbReference type="PANTHER" id="PTHR11022:SF66">
    <property type="entry name" value="N-ACETYLMURAMOYL-L-ALANINE AMIDASE"/>
    <property type="match status" value="1"/>
</dbReference>
<name>A0AAW2AIS0_CULAL</name>
<keyword evidence="6" id="KW-1185">Reference proteome</keyword>
<dbReference type="AlphaFoldDB" id="A0AAW2AIS0"/>
<feature type="domain" description="N-acetylmuramoyl-L-alanine amidase" evidence="3">
    <location>
        <begin position="320"/>
        <end position="460"/>
    </location>
</feature>
<dbReference type="EMBL" id="JAWDJR010000006">
    <property type="protein sequence ID" value="KAK9972978.1"/>
    <property type="molecule type" value="Genomic_DNA"/>
</dbReference>
<dbReference type="SMART" id="SM00701">
    <property type="entry name" value="PGRP"/>
    <property type="match status" value="1"/>
</dbReference>
<evidence type="ECO:0000259" key="3">
    <source>
        <dbReference type="SMART" id="SM00644"/>
    </source>
</evidence>
<dbReference type="InterPro" id="IPR006619">
    <property type="entry name" value="PGRP_domain_met/bac"/>
</dbReference>
<accession>A0AAW2AIS0</accession>
<dbReference type="InterPro" id="IPR015510">
    <property type="entry name" value="PGRP"/>
</dbReference>
<sequence>MRPGALWIITMSGIFTVIQSSVTAVYLRNMEDFISAVTHLEDLNPRLSPLALVTSLCKIADQSDNITHDFLGSSDNRDEIHYKNNSITEQLNINHNLSNFLNQAIHHFITDAHEERGVVLTPDGTTIALAPLLLGLESGLRANEDSNQPHGFYLLPLAKNLGLSFLQFWNATPPERLGPDGCWDSVSAPMIFTLSGVPSLATDAEVQGGMDGAILGKHLSVVNCSDIKLSTLLRSYYSGTMEELDHVSDTHLRGRYRRHNFKKITNSFLLQEKVADALHSHPQQGDIGMESLIEKGIKEFVLRYMECPAIIPRCIWGAAPPQVPLTPLSPPLPYLYIHHTEIPSKPCLNLQMCSKNMRAMQHFHQKGRGWYDLGYSFVVGSDGYIYEGRGWTWVGAHTKGRNPVGYGVAFIGNYSTHLPSHYDMELVRHHLVKCGVSNGFLQKNYTILGHRQVVATSCPGDSLYSEITTWEHYKDTDPLWTSAVTDMT</sequence>
<protein>
    <recommendedName>
        <fullName evidence="7">Peptidoglycan recognition protein 2</fullName>
    </recommendedName>
</protein>
<keyword evidence="2" id="KW-0391">Immunity</keyword>
<feature type="domain" description="Peptidoglycan recognition protein family" evidence="4">
    <location>
        <begin position="308"/>
        <end position="454"/>
    </location>
</feature>
<comment type="caution">
    <text evidence="5">The sequence shown here is derived from an EMBL/GenBank/DDBJ whole genome shotgun (WGS) entry which is preliminary data.</text>
</comment>
<dbReference type="CDD" id="cd06583">
    <property type="entry name" value="PGRP"/>
    <property type="match status" value="1"/>
</dbReference>
<evidence type="ECO:0000256" key="1">
    <source>
        <dbReference type="ARBA" id="ARBA00007553"/>
    </source>
</evidence>
<dbReference type="PANTHER" id="PTHR11022">
    <property type="entry name" value="PEPTIDOGLYCAN RECOGNITION PROTEIN"/>
    <property type="match status" value="1"/>
</dbReference>
<dbReference type="Gene3D" id="3.40.80.10">
    <property type="entry name" value="Peptidoglycan recognition protein-like"/>
    <property type="match status" value="1"/>
</dbReference>
<evidence type="ECO:0000313" key="5">
    <source>
        <dbReference type="EMBL" id="KAK9972978.1"/>
    </source>
</evidence>
<evidence type="ECO:0000259" key="4">
    <source>
        <dbReference type="SMART" id="SM00701"/>
    </source>
</evidence>
<dbReference type="SUPFAM" id="SSF55846">
    <property type="entry name" value="N-acetylmuramoyl-L-alanine amidase-like"/>
    <property type="match status" value="1"/>
</dbReference>
<dbReference type="InterPro" id="IPR002502">
    <property type="entry name" value="Amidase_domain"/>
</dbReference>
<dbReference type="GO" id="GO:0008745">
    <property type="term" value="F:N-acetylmuramoyl-L-alanine amidase activity"/>
    <property type="evidence" value="ECO:0007669"/>
    <property type="project" value="InterPro"/>
</dbReference>
<evidence type="ECO:0000313" key="6">
    <source>
        <dbReference type="Proteomes" id="UP001479290"/>
    </source>
</evidence>